<dbReference type="Proteomes" id="UP001144978">
    <property type="component" value="Unassembled WGS sequence"/>
</dbReference>
<sequence length="69" mass="7983">MPRPPSHPLKKCLRLPKREPTLRDVRIPTLSIREARLSQPPTVTGSARRRRAEFHCASMRMADDPNVQR</sequence>
<proteinExistence type="predicted"/>
<reference evidence="1" key="1">
    <citation type="submission" date="2022-08" db="EMBL/GenBank/DDBJ databases">
        <title>Genome Sequence of Pycnoporus sanguineus.</title>
        <authorList>
            <person name="Buettner E."/>
        </authorList>
    </citation>
    <scope>NUCLEOTIDE SEQUENCE</scope>
    <source>
        <strain evidence="1">CG-C14</strain>
    </source>
</reference>
<dbReference type="EMBL" id="JANSHE010004775">
    <property type="protein sequence ID" value="KAJ2974834.1"/>
    <property type="molecule type" value="Genomic_DNA"/>
</dbReference>
<protein>
    <submittedName>
        <fullName evidence="1">Uncharacterized protein</fullName>
    </submittedName>
</protein>
<gene>
    <name evidence="1" type="ORF">NUW54_g11831</name>
</gene>
<name>A0ACC1N6Y7_9APHY</name>
<organism evidence="1 2">
    <name type="scientific">Trametes sanguinea</name>
    <dbReference type="NCBI Taxonomy" id="158606"/>
    <lineage>
        <taxon>Eukaryota</taxon>
        <taxon>Fungi</taxon>
        <taxon>Dikarya</taxon>
        <taxon>Basidiomycota</taxon>
        <taxon>Agaricomycotina</taxon>
        <taxon>Agaricomycetes</taxon>
        <taxon>Polyporales</taxon>
        <taxon>Polyporaceae</taxon>
        <taxon>Trametes</taxon>
    </lineage>
</organism>
<keyword evidence="2" id="KW-1185">Reference proteome</keyword>
<evidence type="ECO:0000313" key="2">
    <source>
        <dbReference type="Proteomes" id="UP001144978"/>
    </source>
</evidence>
<evidence type="ECO:0000313" key="1">
    <source>
        <dbReference type="EMBL" id="KAJ2974834.1"/>
    </source>
</evidence>
<comment type="caution">
    <text evidence="1">The sequence shown here is derived from an EMBL/GenBank/DDBJ whole genome shotgun (WGS) entry which is preliminary data.</text>
</comment>
<accession>A0ACC1N6Y7</accession>